<accession>A0A7K1Y267</accession>
<dbReference type="InterPro" id="IPR036890">
    <property type="entry name" value="HATPase_C_sf"/>
</dbReference>
<feature type="repeat" description="TPR" evidence="6">
    <location>
        <begin position="171"/>
        <end position="204"/>
    </location>
</feature>
<dbReference type="PROSITE" id="PS50110">
    <property type="entry name" value="RESPONSE_REGULATORY"/>
    <property type="match status" value="1"/>
</dbReference>
<dbReference type="Pfam" id="PF00072">
    <property type="entry name" value="Response_reg"/>
    <property type="match status" value="1"/>
</dbReference>
<dbReference type="InterPro" id="IPR011006">
    <property type="entry name" value="CheY-like_superfamily"/>
</dbReference>
<dbReference type="SMART" id="SM00028">
    <property type="entry name" value="TPR"/>
    <property type="match status" value="5"/>
</dbReference>
<sequence length="735" mass="83218">MDNVSIDSGSQVISLLNEAYATRVSNLRHSIALAERALSISREIADKALMGKSLNQLSLFHMIMGDYKVSISMAEEATGYFEELNDERGIADATYSIAGAYYKTDNYHLGLIYLINCLTIYRKFDDYHNQARVQKSLGTIYEYFGDLKNAIKSYESAIEAARKAGDSDLESNAYNPLSGIYLKQGRIEKARDVIEKSIAMKKQTNDIRGLAFAIYGKAKVFTKQGLYTEAEQAFKRSIEIHVEMGERLGLAMAYYRMGAMYFEMGDLKQSKAMLRQAIGFARTYNIIIIQFKGNYLLYKIYKQLNDPVRSLSYLERYLTQKEAVINTQTLKIIENYELITKMESLEKEARLQKEKAEIIEKKERAEQAAQVKQDFLSTMSHEIRTPLNAVIMITRLLREKSEEDETELLNSLASASNSLLLVINDILDFTKLENGKVNIENRSCNFHGLLESIKRTYESLAVEKGLTLSLAIAPEVWGNYGMDETKVSQILGNLVSNAIKYTEHGKVDLLVDLQNSDGYEDQLCFKIVDTGIGIDAPYLEDIFESFYQPTSITTRKQGGSGLGLAIVKRLVELHGSRIFVESTIGVGSVFSFSLKLKRADMPSRPAVKRSEQLKDKTVLLAEDNMINAMVARRLLSNWGITTEHAKNGLEAVEKSKQKVFDFILMDIHMPEMNGFHATENIRKYENLNTRTPIFALTADITAEHQEEYISYFDGFLRKPIEIDKLFEALSGALVY</sequence>
<keyword evidence="3 5" id="KW-0597">Phosphoprotein</keyword>
<dbReference type="InterPro" id="IPR003594">
    <property type="entry name" value="HATPase_dom"/>
</dbReference>
<dbReference type="Pfam" id="PF02518">
    <property type="entry name" value="HATPase_c"/>
    <property type="match status" value="1"/>
</dbReference>
<dbReference type="SUPFAM" id="SSF55874">
    <property type="entry name" value="ATPase domain of HSP90 chaperone/DNA topoisomerase II/histidine kinase"/>
    <property type="match status" value="1"/>
</dbReference>
<evidence type="ECO:0000256" key="5">
    <source>
        <dbReference type="PROSITE-ProRule" id="PRU00169"/>
    </source>
</evidence>
<dbReference type="Gene3D" id="3.40.50.2300">
    <property type="match status" value="1"/>
</dbReference>
<keyword evidence="4" id="KW-0902">Two-component regulatory system</keyword>
<dbReference type="GO" id="GO:0000155">
    <property type="term" value="F:phosphorelay sensor kinase activity"/>
    <property type="evidence" value="ECO:0007669"/>
    <property type="project" value="InterPro"/>
</dbReference>
<dbReference type="Pfam" id="PF00512">
    <property type="entry name" value="HisKA"/>
    <property type="match status" value="1"/>
</dbReference>
<keyword evidence="6" id="KW-0802">TPR repeat</keyword>
<proteinExistence type="predicted"/>
<evidence type="ECO:0000256" key="7">
    <source>
        <dbReference type="SAM" id="Coils"/>
    </source>
</evidence>
<dbReference type="Gene3D" id="1.10.287.130">
    <property type="match status" value="1"/>
</dbReference>
<dbReference type="InterPro" id="IPR019734">
    <property type="entry name" value="TPR_rpt"/>
</dbReference>
<dbReference type="FunFam" id="3.30.565.10:FF:000010">
    <property type="entry name" value="Sensor histidine kinase RcsC"/>
    <property type="match status" value="1"/>
</dbReference>
<dbReference type="CDD" id="cd00082">
    <property type="entry name" value="HisKA"/>
    <property type="match status" value="1"/>
</dbReference>
<dbReference type="PANTHER" id="PTHR45339:SF1">
    <property type="entry name" value="HYBRID SIGNAL TRANSDUCTION HISTIDINE KINASE J"/>
    <property type="match status" value="1"/>
</dbReference>
<feature type="domain" description="Histidine kinase" evidence="8">
    <location>
        <begin position="378"/>
        <end position="598"/>
    </location>
</feature>
<dbReference type="SUPFAM" id="SSF48452">
    <property type="entry name" value="TPR-like"/>
    <property type="match status" value="2"/>
</dbReference>
<feature type="domain" description="Response regulatory" evidence="9">
    <location>
        <begin position="617"/>
        <end position="733"/>
    </location>
</feature>
<feature type="coiled-coil region" evidence="7">
    <location>
        <begin position="342"/>
        <end position="371"/>
    </location>
</feature>
<dbReference type="InterPro" id="IPR005467">
    <property type="entry name" value="His_kinase_dom"/>
</dbReference>
<evidence type="ECO:0000256" key="4">
    <source>
        <dbReference type="ARBA" id="ARBA00023012"/>
    </source>
</evidence>
<evidence type="ECO:0000256" key="1">
    <source>
        <dbReference type="ARBA" id="ARBA00000085"/>
    </source>
</evidence>
<evidence type="ECO:0000256" key="2">
    <source>
        <dbReference type="ARBA" id="ARBA00012438"/>
    </source>
</evidence>
<comment type="catalytic activity">
    <reaction evidence="1">
        <text>ATP + protein L-histidine = ADP + protein N-phospho-L-histidine.</text>
        <dbReference type="EC" id="2.7.13.3"/>
    </reaction>
</comment>
<dbReference type="PROSITE" id="PS50005">
    <property type="entry name" value="TPR"/>
    <property type="match status" value="3"/>
</dbReference>
<gene>
    <name evidence="10" type="ORF">GS398_18685</name>
</gene>
<evidence type="ECO:0000259" key="9">
    <source>
        <dbReference type="PROSITE" id="PS50110"/>
    </source>
</evidence>
<dbReference type="Proteomes" id="UP000451233">
    <property type="component" value="Unassembled WGS sequence"/>
</dbReference>
<keyword evidence="11" id="KW-1185">Reference proteome</keyword>
<dbReference type="EC" id="2.7.13.3" evidence="2"/>
<keyword evidence="7" id="KW-0175">Coiled coil</keyword>
<protein>
    <recommendedName>
        <fullName evidence="2">histidine kinase</fullName>
        <ecNumber evidence="2">2.7.13.3</ecNumber>
    </recommendedName>
</protein>
<dbReference type="InterPro" id="IPR001789">
    <property type="entry name" value="Sig_transdc_resp-reg_receiver"/>
</dbReference>
<organism evidence="10 11">
    <name type="scientific">Hufsiella ginkgonis</name>
    <dbReference type="NCBI Taxonomy" id="2695274"/>
    <lineage>
        <taxon>Bacteria</taxon>
        <taxon>Pseudomonadati</taxon>
        <taxon>Bacteroidota</taxon>
        <taxon>Sphingobacteriia</taxon>
        <taxon>Sphingobacteriales</taxon>
        <taxon>Sphingobacteriaceae</taxon>
        <taxon>Hufsiella</taxon>
    </lineage>
</organism>
<evidence type="ECO:0000313" key="10">
    <source>
        <dbReference type="EMBL" id="MXV17331.1"/>
    </source>
</evidence>
<dbReference type="RefSeq" id="WP_160908317.1">
    <property type="nucleotide sequence ID" value="NZ_WVHS01000004.1"/>
</dbReference>
<dbReference type="CDD" id="cd17546">
    <property type="entry name" value="REC_hyHK_CKI1_RcsC-like"/>
    <property type="match status" value="1"/>
</dbReference>
<dbReference type="InterPro" id="IPR011990">
    <property type="entry name" value="TPR-like_helical_dom_sf"/>
</dbReference>
<dbReference type="Gene3D" id="3.30.565.10">
    <property type="entry name" value="Histidine kinase-like ATPase, C-terminal domain"/>
    <property type="match status" value="1"/>
</dbReference>
<feature type="repeat" description="TPR" evidence="6">
    <location>
        <begin position="131"/>
        <end position="164"/>
    </location>
</feature>
<comment type="caution">
    <text evidence="10">The sequence shown here is derived from an EMBL/GenBank/DDBJ whole genome shotgun (WGS) entry which is preliminary data.</text>
</comment>
<feature type="modified residue" description="4-aspartylphosphate" evidence="5">
    <location>
        <position position="666"/>
    </location>
</feature>
<evidence type="ECO:0000256" key="6">
    <source>
        <dbReference type="PROSITE-ProRule" id="PRU00339"/>
    </source>
</evidence>
<dbReference type="AlphaFoldDB" id="A0A7K1Y267"/>
<dbReference type="Pfam" id="PF13181">
    <property type="entry name" value="TPR_8"/>
    <property type="match status" value="1"/>
</dbReference>
<reference evidence="10 11" key="1">
    <citation type="submission" date="2019-11" db="EMBL/GenBank/DDBJ databases">
        <title>Pedobacter sp. HMF7056 Genome sequencing and assembly.</title>
        <authorList>
            <person name="Kang H."/>
            <person name="Kim H."/>
            <person name="Joh K."/>
        </authorList>
    </citation>
    <scope>NUCLEOTIDE SEQUENCE [LARGE SCALE GENOMIC DNA]</scope>
    <source>
        <strain evidence="10 11">HMF7056</strain>
    </source>
</reference>
<dbReference type="Pfam" id="PF13424">
    <property type="entry name" value="TPR_12"/>
    <property type="match status" value="2"/>
</dbReference>
<dbReference type="EMBL" id="WVHS01000004">
    <property type="protein sequence ID" value="MXV17331.1"/>
    <property type="molecule type" value="Genomic_DNA"/>
</dbReference>
<evidence type="ECO:0000259" key="8">
    <source>
        <dbReference type="PROSITE" id="PS50109"/>
    </source>
</evidence>
<dbReference type="InterPro" id="IPR003661">
    <property type="entry name" value="HisK_dim/P_dom"/>
</dbReference>
<feature type="repeat" description="TPR" evidence="6">
    <location>
        <begin position="251"/>
        <end position="284"/>
    </location>
</feature>
<dbReference type="SMART" id="SM00388">
    <property type="entry name" value="HisKA"/>
    <property type="match status" value="1"/>
</dbReference>
<dbReference type="PANTHER" id="PTHR45339">
    <property type="entry name" value="HYBRID SIGNAL TRANSDUCTION HISTIDINE KINASE J"/>
    <property type="match status" value="1"/>
</dbReference>
<evidence type="ECO:0000313" key="11">
    <source>
        <dbReference type="Proteomes" id="UP000451233"/>
    </source>
</evidence>
<dbReference type="SUPFAM" id="SSF52172">
    <property type="entry name" value="CheY-like"/>
    <property type="match status" value="1"/>
</dbReference>
<dbReference type="InterPro" id="IPR004358">
    <property type="entry name" value="Sig_transdc_His_kin-like_C"/>
</dbReference>
<evidence type="ECO:0000256" key="3">
    <source>
        <dbReference type="ARBA" id="ARBA00022553"/>
    </source>
</evidence>
<dbReference type="SMART" id="SM00448">
    <property type="entry name" value="REC"/>
    <property type="match status" value="1"/>
</dbReference>
<dbReference type="Gene3D" id="1.25.40.10">
    <property type="entry name" value="Tetratricopeptide repeat domain"/>
    <property type="match status" value="1"/>
</dbReference>
<name>A0A7K1Y267_9SPHI</name>
<dbReference type="InterPro" id="IPR036097">
    <property type="entry name" value="HisK_dim/P_sf"/>
</dbReference>
<dbReference type="PROSITE" id="PS50109">
    <property type="entry name" value="HIS_KIN"/>
    <property type="match status" value="1"/>
</dbReference>
<dbReference type="SUPFAM" id="SSF47384">
    <property type="entry name" value="Homodimeric domain of signal transducing histidine kinase"/>
    <property type="match status" value="1"/>
</dbReference>
<dbReference type="CDD" id="cd16922">
    <property type="entry name" value="HATPase_EvgS-ArcB-TorS-like"/>
    <property type="match status" value="1"/>
</dbReference>
<dbReference type="SMART" id="SM00387">
    <property type="entry name" value="HATPase_c"/>
    <property type="match status" value="1"/>
</dbReference>
<dbReference type="PRINTS" id="PR00344">
    <property type="entry name" value="BCTRLSENSOR"/>
</dbReference>